<name>A0A174B9N7_9FIRM</name>
<reference evidence="1 2" key="1">
    <citation type="submission" date="2015-09" db="EMBL/GenBank/DDBJ databases">
        <authorList>
            <consortium name="Pathogen Informatics"/>
        </authorList>
    </citation>
    <scope>NUCLEOTIDE SEQUENCE [LARGE SCALE GENOMIC DNA]</scope>
    <source>
        <strain evidence="1 2">2789STDY5834841</strain>
    </source>
</reference>
<sequence length="288" mass="31592">MKIMTGKAGTPHVTAQQFRQFVEGTVGQESYILTSGDLLEPELVSNNSLKIRSGIMSHHGNLSTVDLGTYDTVTIRNGSQGMKRIDLVVNRYTKNNETGIEKNEWIVIMGNPTSGSPSVPTYTQGNLQEGDLVDDCPVFEVHLSGINVTDVKKMLKVVPSIPTINKDLSELQLYHDKKTLTPTDLGLNTGIWKVIANNSYKIGNAIHLNMEIYTTSIIVANNVYNNAFTIPSQYRPLIDTAVNVTASDGAYKNPVACTSLAKANGNLFFCIPKATNNYLFIDAEWECA</sequence>
<evidence type="ECO:0000313" key="1">
    <source>
        <dbReference type="EMBL" id="CUN96335.1"/>
    </source>
</evidence>
<gene>
    <name evidence="1" type="ORF">ERS852456_01255</name>
</gene>
<dbReference type="EMBL" id="CYZO01000014">
    <property type="protein sequence ID" value="CUN96335.1"/>
    <property type="molecule type" value="Genomic_DNA"/>
</dbReference>
<protein>
    <submittedName>
        <fullName evidence="1">Uncharacterized protein</fullName>
    </submittedName>
</protein>
<accession>A0A174B9N7</accession>
<organism evidence="1 2">
    <name type="scientific">[Ruminococcus] torques</name>
    <dbReference type="NCBI Taxonomy" id="33039"/>
    <lineage>
        <taxon>Bacteria</taxon>
        <taxon>Bacillati</taxon>
        <taxon>Bacillota</taxon>
        <taxon>Clostridia</taxon>
        <taxon>Lachnospirales</taxon>
        <taxon>Lachnospiraceae</taxon>
        <taxon>Mediterraneibacter</taxon>
    </lineage>
</organism>
<dbReference type="AlphaFoldDB" id="A0A174B9N7"/>
<evidence type="ECO:0000313" key="2">
    <source>
        <dbReference type="Proteomes" id="UP000095787"/>
    </source>
</evidence>
<dbReference type="RefSeq" id="WP_081017334.1">
    <property type="nucleotide sequence ID" value="NZ_CYZO01000014.1"/>
</dbReference>
<proteinExistence type="predicted"/>
<dbReference type="Proteomes" id="UP000095787">
    <property type="component" value="Unassembled WGS sequence"/>
</dbReference>